<reference evidence="1 2" key="1">
    <citation type="submission" date="2018-02" db="EMBL/GenBank/DDBJ databases">
        <title>Draft genome of wild Prunus yedoensis var. nudiflora.</title>
        <authorList>
            <person name="Baek S."/>
            <person name="Kim J.-H."/>
            <person name="Choi K."/>
            <person name="Kim G.-B."/>
            <person name="Cho A."/>
            <person name="Jang H."/>
            <person name="Shin C.-H."/>
            <person name="Yu H.-J."/>
            <person name="Mun J.-H."/>
        </authorList>
    </citation>
    <scope>NUCLEOTIDE SEQUENCE [LARGE SCALE GENOMIC DNA]</scope>
    <source>
        <strain evidence="2">cv. Jeju island</strain>
        <tissue evidence="1">Leaf</tissue>
    </source>
</reference>
<proteinExistence type="predicted"/>
<gene>
    <name evidence="1" type="ORF">Pyn_08089</name>
</gene>
<organism evidence="1 2">
    <name type="scientific">Prunus yedoensis var. nudiflora</name>
    <dbReference type="NCBI Taxonomy" id="2094558"/>
    <lineage>
        <taxon>Eukaryota</taxon>
        <taxon>Viridiplantae</taxon>
        <taxon>Streptophyta</taxon>
        <taxon>Embryophyta</taxon>
        <taxon>Tracheophyta</taxon>
        <taxon>Spermatophyta</taxon>
        <taxon>Magnoliopsida</taxon>
        <taxon>eudicotyledons</taxon>
        <taxon>Gunneridae</taxon>
        <taxon>Pentapetalae</taxon>
        <taxon>rosids</taxon>
        <taxon>fabids</taxon>
        <taxon>Rosales</taxon>
        <taxon>Rosaceae</taxon>
        <taxon>Amygdaloideae</taxon>
        <taxon>Amygdaleae</taxon>
        <taxon>Prunus</taxon>
    </lineage>
</organism>
<dbReference type="Proteomes" id="UP000250321">
    <property type="component" value="Unassembled WGS sequence"/>
</dbReference>
<dbReference type="EMBL" id="PJQY01002061">
    <property type="protein sequence ID" value="PQP96740.1"/>
    <property type="molecule type" value="Genomic_DNA"/>
</dbReference>
<keyword evidence="2" id="KW-1185">Reference proteome</keyword>
<evidence type="ECO:0000313" key="1">
    <source>
        <dbReference type="EMBL" id="PQP96740.1"/>
    </source>
</evidence>
<name>A0A314XYF7_PRUYE</name>
<comment type="caution">
    <text evidence="1">The sequence shown here is derived from an EMBL/GenBank/DDBJ whole genome shotgun (WGS) entry which is preliminary data.</text>
</comment>
<protein>
    <submittedName>
        <fullName evidence="1">Uncharacterized protein</fullName>
    </submittedName>
</protein>
<accession>A0A314XYF7</accession>
<dbReference type="OrthoDB" id="10479570at2759"/>
<evidence type="ECO:0000313" key="2">
    <source>
        <dbReference type="Proteomes" id="UP000250321"/>
    </source>
</evidence>
<sequence>MQKTPFEGAYGLKPQNVLDLVPLPEEMKMSDDGEDLADQVKRVHEEVRSVIKARMSHQQPLPINTKESKILKKETWFGCI</sequence>
<dbReference type="AlphaFoldDB" id="A0A314XYF7"/>